<keyword evidence="8" id="KW-1185">Reference proteome</keyword>
<protein>
    <submittedName>
        <fullName evidence="7">YihY/virulence factor BrkB family protein</fullName>
    </submittedName>
</protein>
<feature type="transmembrane region" description="Helical" evidence="6">
    <location>
        <begin position="200"/>
        <end position="224"/>
    </location>
</feature>
<reference evidence="8" key="1">
    <citation type="journal article" date="2019" name="Int. J. Syst. Evol. Microbiol.">
        <title>The Global Catalogue of Microorganisms (GCM) 10K type strain sequencing project: providing services to taxonomists for standard genome sequencing and annotation.</title>
        <authorList>
            <consortium name="The Broad Institute Genomics Platform"/>
            <consortium name="The Broad Institute Genome Sequencing Center for Infectious Disease"/>
            <person name="Wu L."/>
            <person name="Ma J."/>
        </authorList>
    </citation>
    <scope>NUCLEOTIDE SEQUENCE [LARGE SCALE GENOMIC DNA]</scope>
    <source>
        <strain evidence="8">JCM 16601</strain>
    </source>
</reference>
<sequence length="326" mass="37819">MRWLHRFLLRFKFYQYIVEWTKYIIIPGFRPLPLYTVIVFFISEISKSSLINRAYSLAYSFMMAIFPATIFLCTLIPYVPIKRFQGSLLNILASIMPTNAYLALRDTIIDIIKNQNGKLLSFGFLLTIYFATNGVINLMKAFNKSSLIVDRRSWIKRRMVAISITVALCFVFLMSISIFIAGQAVISFIQKHVISTSHFWIYPIMLFRWVMIILIFFVTISCLYRYAPAHKKKWKFVNPGSVLATGLALLLSLGFSYYINNFSSYNKVYGSLGTVIVAMLWMYLNSLILLIGFELNASVELSKRSLRVVKPRHNSFRQKKTEQIKN</sequence>
<proteinExistence type="predicted"/>
<dbReference type="RefSeq" id="WP_259090220.1">
    <property type="nucleotide sequence ID" value="NZ_BAAAZC010000027.1"/>
</dbReference>
<dbReference type="PANTHER" id="PTHR30213:SF0">
    <property type="entry name" value="UPF0761 MEMBRANE PROTEIN YIHY"/>
    <property type="match status" value="1"/>
</dbReference>
<keyword evidence="4 6" id="KW-1133">Transmembrane helix</keyword>
<name>A0ABP7QI93_9SPHI</name>
<keyword evidence="2" id="KW-1003">Cell membrane</keyword>
<dbReference type="PIRSF" id="PIRSF035875">
    <property type="entry name" value="RNase_BN"/>
    <property type="match status" value="1"/>
</dbReference>
<feature type="transmembrane region" description="Helical" evidence="6">
    <location>
        <begin position="236"/>
        <end position="259"/>
    </location>
</feature>
<evidence type="ECO:0000256" key="1">
    <source>
        <dbReference type="ARBA" id="ARBA00004651"/>
    </source>
</evidence>
<dbReference type="NCBIfam" id="TIGR00765">
    <property type="entry name" value="yihY_not_rbn"/>
    <property type="match status" value="1"/>
</dbReference>
<accession>A0ABP7QI93</accession>
<evidence type="ECO:0000313" key="8">
    <source>
        <dbReference type="Proteomes" id="UP001500742"/>
    </source>
</evidence>
<gene>
    <name evidence="7" type="ORF">GCM10022210_38180</name>
</gene>
<dbReference type="Proteomes" id="UP001500742">
    <property type="component" value="Unassembled WGS sequence"/>
</dbReference>
<feature type="transmembrane region" description="Helical" evidence="6">
    <location>
        <begin position="160"/>
        <end position="180"/>
    </location>
</feature>
<comment type="caution">
    <text evidence="7">The sequence shown here is derived from an EMBL/GenBank/DDBJ whole genome shotgun (WGS) entry which is preliminary data.</text>
</comment>
<dbReference type="EMBL" id="BAAAZC010000027">
    <property type="protein sequence ID" value="GAA3982948.1"/>
    <property type="molecule type" value="Genomic_DNA"/>
</dbReference>
<keyword evidence="3 6" id="KW-0812">Transmembrane</keyword>
<feature type="transmembrane region" description="Helical" evidence="6">
    <location>
        <begin position="20"/>
        <end position="42"/>
    </location>
</feature>
<evidence type="ECO:0000256" key="2">
    <source>
        <dbReference type="ARBA" id="ARBA00022475"/>
    </source>
</evidence>
<feature type="transmembrane region" description="Helical" evidence="6">
    <location>
        <begin position="119"/>
        <end position="139"/>
    </location>
</feature>
<dbReference type="InterPro" id="IPR017039">
    <property type="entry name" value="Virul_fac_BrkB"/>
</dbReference>
<evidence type="ECO:0000256" key="3">
    <source>
        <dbReference type="ARBA" id="ARBA00022692"/>
    </source>
</evidence>
<feature type="transmembrane region" description="Helical" evidence="6">
    <location>
        <begin position="54"/>
        <end position="76"/>
    </location>
</feature>
<dbReference type="PANTHER" id="PTHR30213">
    <property type="entry name" value="INNER MEMBRANE PROTEIN YHJD"/>
    <property type="match status" value="1"/>
</dbReference>
<evidence type="ECO:0000256" key="5">
    <source>
        <dbReference type="ARBA" id="ARBA00023136"/>
    </source>
</evidence>
<feature type="transmembrane region" description="Helical" evidence="6">
    <location>
        <begin position="88"/>
        <end position="104"/>
    </location>
</feature>
<keyword evidence="5 6" id="KW-0472">Membrane</keyword>
<comment type="subcellular location">
    <subcellularLocation>
        <location evidence="1">Cell membrane</location>
        <topology evidence="1">Multi-pass membrane protein</topology>
    </subcellularLocation>
</comment>
<organism evidence="7 8">
    <name type="scientific">Mucilaginibacter dorajii</name>
    <dbReference type="NCBI Taxonomy" id="692994"/>
    <lineage>
        <taxon>Bacteria</taxon>
        <taxon>Pseudomonadati</taxon>
        <taxon>Bacteroidota</taxon>
        <taxon>Sphingobacteriia</taxon>
        <taxon>Sphingobacteriales</taxon>
        <taxon>Sphingobacteriaceae</taxon>
        <taxon>Mucilaginibacter</taxon>
    </lineage>
</organism>
<evidence type="ECO:0000256" key="4">
    <source>
        <dbReference type="ARBA" id="ARBA00022989"/>
    </source>
</evidence>
<evidence type="ECO:0000256" key="6">
    <source>
        <dbReference type="SAM" id="Phobius"/>
    </source>
</evidence>
<dbReference type="Pfam" id="PF03631">
    <property type="entry name" value="Virul_fac_BrkB"/>
    <property type="match status" value="1"/>
</dbReference>
<evidence type="ECO:0000313" key="7">
    <source>
        <dbReference type="EMBL" id="GAA3982948.1"/>
    </source>
</evidence>
<feature type="transmembrane region" description="Helical" evidence="6">
    <location>
        <begin position="271"/>
        <end position="293"/>
    </location>
</feature>